<reference evidence="5 6" key="1">
    <citation type="submission" date="2011-02" db="EMBL/GenBank/DDBJ databases">
        <title>The Genome Sequence of Sphaeroforma arctica JP610.</title>
        <authorList>
            <consortium name="The Broad Institute Genome Sequencing Platform"/>
            <person name="Russ C."/>
            <person name="Cuomo C."/>
            <person name="Young S.K."/>
            <person name="Zeng Q."/>
            <person name="Gargeya S."/>
            <person name="Alvarado L."/>
            <person name="Berlin A."/>
            <person name="Chapman S.B."/>
            <person name="Chen Z."/>
            <person name="Freedman E."/>
            <person name="Gellesch M."/>
            <person name="Goldberg J."/>
            <person name="Griggs A."/>
            <person name="Gujja S."/>
            <person name="Heilman E."/>
            <person name="Heiman D."/>
            <person name="Howarth C."/>
            <person name="Mehta T."/>
            <person name="Neiman D."/>
            <person name="Pearson M."/>
            <person name="Roberts A."/>
            <person name="Saif S."/>
            <person name="Shea T."/>
            <person name="Shenoy N."/>
            <person name="Sisk P."/>
            <person name="Stolte C."/>
            <person name="Sykes S."/>
            <person name="White J."/>
            <person name="Yandava C."/>
            <person name="Burger G."/>
            <person name="Gray M.W."/>
            <person name="Holland P.W.H."/>
            <person name="King N."/>
            <person name="Lang F.B.F."/>
            <person name="Roger A.J."/>
            <person name="Ruiz-Trillo I."/>
            <person name="Haas B."/>
            <person name="Nusbaum C."/>
            <person name="Birren B."/>
        </authorList>
    </citation>
    <scope>NUCLEOTIDE SEQUENCE [LARGE SCALE GENOMIC DNA]</scope>
    <source>
        <strain evidence="5 6">JP610</strain>
    </source>
</reference>
<protein>
    <recommendedName>
        <fullName evidence="7">Galactosyl transferase GMA12/MNN10 family protein</fullName>
    </recommendedName>
</protein>
<dbReference type="STRING" id="667725.A0A0L0G0R4"/>
<comment type="similarity">
    <text evidence="1">Belongs to the glycosyltransferase 34 family.</text>
</comment>
<evidence type="ECO:0008006" key="7">
    <source>
        <dbReference type="Google" id="ProtNLM"/>
    </source>
</evidence>
<dbReference type="InterPro" id="IPR008630">
    <property type="entry name" value="Glyco_trans_34"/>
</dbReference>
<name>A0A0L0G0R4_9EUKA</name>
<dbReference type="InterPro" id="IPR029044">
    <property type="entry name" value="Nucleotide-diphossugar_trans"/>
</dbReference>
<dbReference type="GeneID" id="25906407"/>
<dbReference type="RefSeq" id="XP_014155700.1">
    <property type="nucleotide sequence ID" value="XM_014300225.1"/>
</dbReference>
<dbReference type="PANTHER" id="PTHR31306:SF4">
    <property type="entry name" value="ALPHA-1,2-GALACTOSYLTRANSFERASE"/>
    <property type="match status" value="1"/>
</dbReference>
<evidence type="ECO:0000313" key="5">
    <source>
        <dbReference type="EMBL" id="KNC81798.1"/>
    </source>
</evidence>
<evidence type="ECO:0000256" key="1">
    <source>
        <dbReference type="ARBA" id="ARBA00005664"/>
    </source>
</evidence>
<dbReference type="GO" id="GO:0000139">
    <property type="term" value="C:Golgi membrane"/>
    <property type="evidence" value="ECO:0007669"/>
    <property type="project" value="TreeGrafter"/>
</dbReference>
<sequence>MDTVTGDTHGIMGDKISTDSTSELGSRNIISSDGQWTLPTRSHMPTILDPPIDVYKFGSTPDATDPKRGNAKIAMLTLNTPNIHLYSDLATINQKAYAEKHGYDFYVYKDSTLGWEMEKGSWDSIVTWNKVNAIPRHLHDHEWMFWIDSDAVFTNMSIKLESFIERAVSVVTSAEQNQLIKLLGHIDAKRENWQLFEECDFNCLPKNRFPGVFIVHYMGHLQHKAVHTRLVATDFYESFARTSPPYTTSHYYRHWPNEKRAALIKENVALGLMTEPDAAKDEL</sequence>
<evidence type="ECO:0000256" key="3">
    <source>
        <dbReference type="ARBA" id="ARBA00022679"/>
    </source>
</evidence>
<evidence type="ECO:0000256" key="2">
    <source>
        <dbReference type="ARBA" id="ARBA00022676"/>
    </source>
</evidence>
<evidence type="ECO:0000313" key="6">
    <source>
        <dbReference type="Proteomes" id="UP000054560"/>
    </source>
</evidence>
<keyword evidence="3" id="KW-0808">Transferase</keyword>
<keyword evidence="6" id="KW-1185">Reference proteome</keyword>
<feature type="region of interest" description="Disordered" evidence="4">
    <location>
        <begin position="1"/>
        <end position="27"/>
    </location>
</feature>
<dbReference type="Pfam" id="PF05637">
    <property type="entry name" value="Glyco_transf_34"/>
    <property type="match status" value="1"/>
</dbReference>
<keyword evidence="2" id="KW-0328">Glycosyltransferase</keyword>
<dbReference type="Gene3D" id="3.90.550.10">
    <property type="entry name" value="Spore Coat Polysaccharide Biosynthesis Protein SpsA, Chain A"/>
    <property type="match status" value="1"/>
</dbReference>
<dbReference type="GO" id="GO:0016757">
    <property type="term" value="F:glycosyltransferase activity"/>
    <property type="evidence" value="ECO:0007669"/>
    <property type="project" value="UniProtKB-KW"/>
</dbReference>
<dbReference type="OrthoDB" id="407658at2759"/>
<feature type="compositionally biased region" description="Polar residues" evidence="4">
    <location>
        <begin position="18"/>
        <end position="27"/>
    </location>
</feature>
<dbReference type="EMBL" id="KQ241996">
    <property type="protein sequence ID" value="KNC81798.1"/>
    <property type="molecule type" value="Genomic_DNA"/>
</dbReference>
<organism evidence="5 6">
    <name type="scientific">Sphaeroforma arctica JP610</name>
    <dbReference type="NCBI Taxonomy" id="667725"/>
    <lineage>
        <taxon>Eukaryota</taxon>
        <taxon>Ichthyosporea</taxon>
        <taxon>Ichthyophonida</taxon>
        <taxon>Sphaeroforma</taxon>
    </lineage>
</organism>
<dbReference type="AlphaFoldDB" id="A0A0L0G0R4"/>
<gene>
    <name evidence="5" type="ORF">SARC_05903</name>
</gene>
<dbReference type="GO" id="GO:0006487">
    <property type="term" value="P:protein N-linked glycosylation"/>
    <property type="evidence" value="ECO:0007669"/>
    <property type="project" value="TreeGrafter"/>
</dbReference>
<dbReference type="PANTHER" id="PTHR31306">
    <property type="entry name" value="ALPHA-1,6-MANNOSYLTRANSFERASE MNN11-RELATED"/>
    <property type="match status" value="1"/>
</dbReference>
<accession>A0A0L0G0R4</accession>
<evidence type="ECO:0000256" key="4">
    <source>
        <dbReference type="SAM" id="MobiDB-lite"/>
    </source>
</evidence>
<proteinExistence type="inferred from homology"/>
<dbReference type="Proteomes" id="UP000054560">
    <property type="component" value="Unassembled WGS sequence"/>
</dbReference>